<dbReference type="Pfam" id="PF00196">
    <property type="entry name" value="GerE"/>
    <property type="match status" value="1"/>
</dbReference>
<evidence type="ECO:0000313" key="7">
    <source>
        <dbReference type="Proteomes" id="UP000469185"/>
    </source>
</evidence>
<dbReference type="RefSeq" id="WP_163818858.1">
    <property type="nucleotide sequence ID" value="NZ_JAAGOB010000006.1"/>
</dbReference>
<evidence type="ECO:0000256" key="1">
    <source>
        <dbReference type="ARBA" id="ARBA00023015"/>
    </source>
</evidence>
<dbReference type="PANTHER" id="PTHR44688:SF16">
    <property type="entry name" value="DNA-BINDING TRANSCRIPTIONAL ACTIVATOR DEVR_DOSR"/>
    <property type="match status" value="1"/>
</dbReference>
<proteinExistence type="predicted"/>
<dbReference type="GO" id="GO:0003677">
    <property type="term" value="F:DNA binding"/>
    <property type="evidence" value="ECO:0007669"/>
    <property type="project" value="UniProtKB-KW"/>
</dbReference>
<comment type="caution">
    <text evidence="6">The sequence shown here is derived from an EMBL/GenBank/DDBJ whole genome shotgun (WGS) entry which is preliminary data.</text>
</comment>
<evidence type="ECO:0000256" key="2">
    <source>
        <dbReference type="ARBA" id="ARBA00023125"/>
    </source>
</evidence>
<evidence type="ECO:0000256" key="3">
    <source>
        <dbReference type="ARBA" id="ARBA00023163"/>
    </source>
</evidence>
<dbReference type="PROSITE" id="PS50043">
    <property type="entry name" value="HTH_LUXR_2"/>
    <property type="match status" value="1"/>
</dbReference>
<dbReference type="InterPro" id="IPR011990">
    <property type="entry name" value="TPR-like_helical_dom_sf"/>
</dbReference>
<keyword evidence="1" id="KW-0805">Transcription regulation</keyword>
<dbReference type="InterPro" id="IPR036388">
    <property type="entry name" value="WH-like_DNA-bd_sf"/>
</dbReference>
<dbReference type="SUPFAM" id="SSF46894">
    <property type="entry name" value="C-terminal effector domain of the bipartite response regulators"/>
    <property type="match status" value="1"/>
</dbReference>
<dbReference type="SUPFAM" id="SSF48452">
    <property type="entry name" value="TPR-like"/>
    <property type="match status" value="1"/>
</dbReference>
<dbReference type="InterPro" id="IPR016032">
    <property type="entry name" value="Sig_transdc_resp-reg_C-effctor"/>
</dbReference>
<dbReference type="InterPro" id="IPR000792">
    <property type="entry name" value="Tscrpt_reg_LuxR_C"/>
</dbReference>
<gene>
    <name evidence="6" type="ORF">G1H11_12165</name>
</gene>
<evidence type="ECO:0000313" key="6">
    <source>
        <dbReference type="EMBL" id="NED96063.1"/>
    </source>
</evidence>
<dbReference type="GO" id="GO:0006355">
    <property type="term" value="P:regulation of DNA-templated transcription"/>
    <property type="evidence" value="ECO:0007669"/>
    <property type="project" value="InterPro"/>
</dbReference>
<dbReference type="Gene3D" id="1.10.10.10">
    <property type="entry name" value="Winged helix-like DNA-binding domain superfamily/Winged helix DNA-binding domain"/>
    <property type="match status" value="1"/>
</dbReference>
<organism evidence="6 7">
    <name type="scientific">Phytoactinopolyspora alkaliphila</name>
    <dbReference type="NCBI Taxonomy" id="1783498"/>
    <lineage>
        <taxon>Bacteria</taxon>
        <taxon>Bacillati</taxon>
        <taxon>Actinomycetota</taxon>
        <taxon>Actinomycetes</taxon>
        <taxon>Jiangellales</taxon>
        <taxon>Jiangellaceae</taxon>
        <taxon>Phytoactinopolyspora</taxon>
    </lineage>
</organism>
<name>A0A6N9YM38_9ACTN</name>
<dbReference type="Gene3D" id="1.25.40.10">
    <property type="entry name" value="Tetratricopeptide repeat domain"/>
    <property type="match status" value="1"/>
</dbReference>
<dbReference type="EMBL" id="JAAGOB010000006">
    <property type="protein sequence ID" value="NED96063.1"/>
    <property type="molecule type" value="Genomic_DNA"/>
</dbReference>
<dbReference type="AlphaFoldDB" id="A0A6N9YM38"/>
<accession>A0A6N9YM38</accession>
<keyword evidence="2" id="KW-0238">DNA-binding</keyword>
<dbReference type="PANTHER" id="PTHR44688">
    <property type="entry name" value="DNA-BINDING TRANSCRIPTIONAL ACTIVATOR DEVR_DOSR"/>
    <property type="match status" value="1"/>
</dbReference>
<dbReference type="SMART" id="SM00421">
    <property type="entry name" value="HTH_LUXR"/>
    <property type="match status" value="1"/>
</dbReference>
<sequence>MSNHATRRTPSNGRGPNPTLSRNKLVHSVIGDRTAALIVCQGPAGLGKSSLLDEIARQAGPTGHTRIGSDDELATHLRNIAAGSPPARMIVLDDASAHNPALMALIEHNRIHGTRAVVASSAPLAAVTPGMLLDGTVSVIGIEDLLFTEDDVAALAARYKATLTPDEVAALHQATDGWPAMVAAALRMHQPDTPVIARPVRELIARFVADELVASVPADELAAFTDAAAVPQIDAAMLATLLTSQLPGQPGSDLNPRRLIDRWAASGLLVHAPTAGQWRIPEPIRQHLLADLEVRSPGRRARLVTTAVQTLVAAGRTTDALPYLVEASLDKVVAGVLRDTWADQISPQGDFLSAGPAIRSLSDKALANDPSLLLISAISALRAPPDLDTFALRLAQADAVIERTALNGPLLSFHSLSMMLARARGDVDEANAVERAGQAYLESATDGQRHEHVNRIVYFTYQTGVSRLAEGNVEQAETAFRSAKTLARNNRADWYMAISERSLAYTSLLRGDLASARRAIESASGYARQHADELLIEHANLVLGLLELEHGRIWNAPDLLDAARGMLDRDAEPPTAWHAYAWSTLGLLSGDPAAAEQALLLSGPEHATHRLPLHRLLVSIARARAHVVHGDPKAALDELGGFDAADAPAQLTSLAMIAKAQGLMASGDPVAAARELASSGLDAASLTLAARTEWLAVQTECALLLGHDPQPSFRRLLALLERTGARRPILALPHLRAAVLTGKLAATSHRGMSSLGLELRALDRAGRDGPPTLTDREHEVMVALAGETTLAAAAKSMYVSTNTMKTVTRAAYRKLHAADRHEAVTIARALGLLDEPTAAAGSRRHVRASSA</sequence>
<evidence type="ECO:0000259" key="5">
    <source>
        <dbReference type="PROSITE" id="PS50043"/>
    </source>
</evidence>
<feature type="domain" description="HTH luxR-type" evidence="5">
    <location>
        <begin position="766"/>
        <end position="831"/>
    </location>
</feature>
<evidence type="ECO:0000256" key="4">
    <source>
        <dbReference type="SAM" id="MobiDB-lite"/>
    </source>
</evidence>
<keyword evidence="3" id="KW-0804">Transcription</keyword>
<keyword evidence="7" id="KW-1185">Reference proteome</keyword>
<protein>
    <recommendedName>
        <fullName evidence="5">HTH luxR-type domain-containing protein</fullName>
    </recommendedName>
</protein>
<feature type="region of interest" description="Disordered" evidence="4">
    <location>
        <begin position="1"/>
        <end position="22"/>
    </location>
</feature>
<reference evidence="6 7" key="1">
    <citation type="submission" date="2020-02" db="EMBL/GenBank/DDBJ databases">
        <authorList>
            <person name="Li X.-J."/>
            <person name="Feng X.-M."/>
        </authorList>
    </citation>
    <scope>NUCLEOTIDE SEQUENCE [LARGE SCALE GENOMIC DNA]</scope>
    <source>
        <strain evidence="6 7">CGMCC 4.7225</strain>
    </source>
</reference>
<dbReference type="Proteomes" id="UP000469185">
    <property type="component" value="Unassembled WGS sequence"/>
</dbReference>